<keyword evidence="5" id="KW-1185">Reference proteome</keyword>
<keyword evidence="1" id="KW-0418">Kinase</keyword>
<gene>
    <name evidence="4" type="ORF">N6Q81_31545</name>
</gene>
<dbReference type="SUPFAM" id="SSF55874">
    <property type="entry name" value="ATPase domain of HSP90 chaperone/DNA topoisomerase II/histidine kinase"/>
    <property type="match status" value="1"/>
</dbReference>
<dbReference type="Pfam" id="PF13581">
    <property type="entry name" value="HATPase_c_2"/>
    <property type="match status" value="1"/>
</dbReference>
<dbReference type="Gene3D" id="3.30.565.10">
    <property type="entry name" value="Histidine kinase-like ATPase, C-terminal domain"/>
    <property type="match status" value="1"/>
</dbReference>
<organism evidence="4 5">
    <name type="scientific">Streptomyces vinaceusdrappus</name>
    <dbReference type="NCBI Taxonomy" id="67376"/>
    <lineage>
        <taxon>Bacteria</taxon>
        <taxon>Bacillati</taxon>
        <taxon>Actinomycetota</taxon>
        <taxon>Actinomycetes</taxon>
        <taxon>Kitasatosporales</taxon>
        <taxon>Streptomycetaceae</taxon>
        <taxon>Streptomyces</taxon>
        <taxon>Streptomyces rochei group</taxon>
    </lineage>
</organism>
<dbReference type="Proteomes" id="UP001064390">
    <property type="component" value="Chromosome"/>
</dbReference>
<dbReference type="CDD" id="cd16936">
    <property type="entry name" value="HATPase_RsbW-like"/>
    <property type="match status" value="1"/>
</dbReference>
<accession>A0ABY6C713</accession>
<feature type="region of interest" description="Disordered" evidence="2">
    <location>
        <begin position="138"/>
        <end position="160"/>
    </location>
</feature>
<keyword evidence="1" id="KW-0808">Transferase</keyword>
<feature type="domain" description="Histidine kinase/HSP90-like ATPase" evidence="3">
    <location>
        <begin position="79"/>
        <end position="192"/>
    </location>
</feature>
<dbReference type="InterPro" id="IPR003594">
    <property type="entry name" value="HATPase_dom"/>
</dbReference>
<proteinExistence type="predicted"/>
<reference evidence="4" key="1">
    <citation type="submission" date="2022-09" db="EMBL/GenBank/DDBJ databases">
        <title>Streptomyces vinaceusdrappus strain AC-40.</title>
        <authorList>
            <person name="Sedeek A.M."/>
            <person name="Salah I."/>
            <person name="Kamel H.L."/>
            <person name="Soltan M.A."/>
            <person name="Elsayed T.R."/>
        </authorList>
    </citation>
    <scope>NUCLEOTIDE SEQUENCE</scope>
    <source>
        <strain evidence="4">AC-40</strain>
    </source>
</reference>
<dbReference type="PANTHER" id="PTHR35526:SF3">
    <property type="entry name" value="ANTI-SIGMA-F FACTOR RSBW"/>
    <property type="match status" value="1"/>
</dbReference>
<dbReference type="EMBL" id="CP104697">
    <property type="protein sequence ID" value="UXI83341.1"/>
    <property type="molecule type" value="Genomic_DNA"/>
</dbReference>
<evidence type="ECO:0000259" key="3">
    <source>
        <dbReference type="Pfam" id="PF13581"/>
    </source>
</evidence>
<feature type="region of interest" description="Disordered" evidence="2">
    <location>
        <begin position="1"/>
        <end position="63"/>
    </location>
</feature>
<protein>
    <submittedName>
        <fullName evidence="4">ATP-binding protein</fullName>
    </submittedName>
</protein>
<keyword evidence="1" id="KW-0723">Serine/threonine-protein kinase</keyword>
<evidence type="ECO:0000256" key="2">
    <source>
        <dbReference type="SAM" id="MobiDB-lite"/>
    </source>
</evidence>
<dbReference type="InterPro" id="IPR036890">
    <property type="entry name" value="HATPase_C_sf"/>
</dbReference>
<sequence length="199" mass="20550">MTSHQGDAVSSPAHTKLRSPGEPASEAGAASRFGGLPHTGADADRRARPFAAPAARSQVPGARPASAMLRIACSAEGFARARVFTRETLSGWSLDRHADDAVLVVTELAANAVAHAVPSAAAGAPEIRLGLSLEPGHLTLTVSDPGDDEPVPTPSDGSALREHGRGLCIVDALADDWGWTPRPPAGKTVWATLTTRHLP</sequence>
<evidence type="ECO:0000256" key="1">
    <source>
        <dbReference type="ARBA" id="ARBA00022527"/>
    </source>
</evidence>
<evidence type="ECO:0000313" key="4">
    <source>
        <dbReference type="EMBL" id="UXI83341.1"/>
    </source>
</evidence>
<keyword evidence="4" id="KW-0067">ATP-binding</keyword>
<dbReference type="PANTHER" id="PTHR35526">
    <property type="entry name" value="ANTI-SIGMA-F FACTOR RSBW-RELATED"/>
    <property type="match status" value="1"/>
</dbReference>
<name>A0ABY6C713_9ACTN</name>
<dbReference type="GO" id="GO:0005524">
    <property type="term" value="F:ATP binding"/>
    <property type="evidence" value="ECO:0007669"/>
    <property type="project" value="UniProtKB-KW"/>
</dbReference>
<dbReference type="InterPro" id="IPR050267">
    <property type="entry name" value="Anti-sigma-factor_SerPK"/>
</dbReference>
<evidence type="ECO:0000313" key="5">
    <source>
        <dbReference type="Proteomes" id="UP001064390"/>
    </source>
</evidence>
<keyword evidence="4" id="KW-0547">Nucleotide-binding</keyword>